<sequence length="121" mass="12579">MPMPTLISSFPIAPEVPLDADKALVSTLVSRSEEARTRIVASNPKGGPIWAPPNVGEMPMPTLISSFPIAPEVPLDADKALVSTLVSRSEEARTRIVASNPKGGPIWCGSSSVGVEGSNSS</sequence>
<dbReference type="Proteomes" id="UP001642360">
    <property type="component" value="Unassembled WGS sequence"/>
</dbReference>
<reference evidence="1 2" key="1">
    <citation type="submission" date="2024-02" db="EMBL/GenBank/DDBJ databases">
        <authorList>
            <person name="Vignale AGUSTIN F."/>
            <person name="Sosa J E."/>
            <person name="Modenutti C."/>
        </authorList>
    </citation>
    <scope>NUCLEOTIDE SEQUENCE [LARGE SCALE GENOMIC DNA]</scope>
</reference>
<accession>A0ABC8T1A6</accession>
<evidence type="ECO:0000313" key="2">
    <source>
        <dbReference type="Proteomes" id="UP001642360"/>
    </source>
</evidence>
<comment type="caution">
    <text evidence="1">The sequence shown here is derived from an EMBL/GenBank/DDBJ whole genome shotgun (WGS) entry which is preliminary data.</text>
</comment>
<dbReference type="EMBL" id="CAUOFW020003970">
    <property type="protein sequence ID" value="CAK9163214.1"/>
    <property type="molecule type" value="Genomic_DNA"/>
</dbReference>
<proteinExistence type="predicted"/>
<organism evidence="1 2">
    <name type="scientific">Ilex paraguariensis</name>
    <name type="common">yerba mate</name>
    <dbReference type="NCBI Taxonomy" id="185542"/>
    <lineage>
        <taxon>Eukaryota</taxon>
        <taxon>Viridiplantae</taxon>
        <taxon>Streptophyta</taxon>
        <taxon>Embryophyta</taxon>
        <taxon>Tracheophyta</taxon>
        <taxon>Spermatophyta</taxon>
        <taxon>Magnoliopsida</taxon>
        <taxon>eudicotyledons</taxon>
        <taxon>Gunneridae</taxon>
        <taxon>Pentapetalae</taxon>
        <taxon>asterids</taxon>
        <taxon>campanulids</taxon>
        <taxon>Aquifoliales</taxon>
        <taxon>Aquifoliaceae</taxon>
        <taxon>Ilex</taxon>
    </lineage>
</organism>
<keyword evidence="2" id="KW-1185">Reference proteome</keyword>
<dbReference type="AlphaFoldDB" id="A0ABC8T1A6"/>
<protein>
    <submittedName>
        <fullName evidence="1">Uncharacterized protein</fullName>
    </submittedName>
</protein>
<name>A0ABC8T1A6_9AQUA</name>
<gene>
    <name evidence="1" type="ORF">ILEXP_LOCUS32250</name>
</gene>
<evidence type="ECO:0000313" key="1">
    <source>
        <dbReference type="EMBL" id="CAK9163214.1"/>
    </source>
</evidence>